<evidence type="ECO:0000313" key="4">
    <source>
        <dbReference type="EMBL" id="KAH3805776.1"/>
    </source>
</evidence>
<evidence type="ECO:0000313" key="5">
    <source>
        <dbReference type="Proteomes" id="UP000828390"/>
    </source>
</evidence>
<dbReference type="Proteomes" id="UP000828390">
    <property type="component" value="Unassembled WGS sequence"/>
</dbReference>
<reference evidence="4" key="1">
    <citation type="journal article" date="2019" name="bioRxiv">
        <title>The Genome of the Zebra Mussel, Dreissena polymorpha: A Resource for Invasive Species Research.</title>
        <authorList>
            <person name="McCartney M.A."/>
            <person name="Auch B."/>
            <person name="Kono T."/>
            <person name="Mallez S."/>
            <person name="Zhang Y."/>
            <person name="Obille A."/>
            <person name="Becker A."/>
            <person name="Abrahante J.E."/>
            <person name="Garbe J."/>
            <person name="Badalamenti J.P."/>
            <person name="Herman A."/>
            <person name="Mangelson H."/>
            <person name="Liachko I."/>
            <person name="Sullivan S."/>
            <person name="Sone E.D."/>
            <person name="Koren S."/>
            <person name="Silverstein K.A.T."/>
            <person name="Beckman K.B."/>
            <person name="Gohl D.M."/>
        </authorList>
    </citation>
    <scope>NUCLEOTIDE SEQUENCE</scope>
    <source>
        <strain evidence="4">Duluth1</strain>
        <tissue evidence="4">Whole animal</tissue>
    </source>
</reference>
<evidence type="ECO:0000256" key="1">
    <source>
        <dbReference type="ARBA" id="ARBA00022837"/>
    </source>
</evidence>
<accession>A0A9D4JAE3</accession>
<dbReference type="InterPro" id="IPR018247">
    <property type="entry name" value="EF_Hand_1_Ca_BS"/>
</dbReference>
<organism evidence="4 5">
    <name type="scientific">Dreissena polymorpha</name>
    <name type="common">Zebra mussel</name>
    <name type="synonym">Mytilus polymorpha</name>
    <dbReference type="NCBI Taxonomy" id="45954"/>
    <lineage>
        <taxon>Eukaryota</taxon>
        <taxon>Metazoa</taxon>
        <taxon>Spiralia</taxon>
        <taxon>Lophotrochozoa</taxon>
        <taxon>Mollusca</taxon>
        <taxon>Bivalvia</taxon>
        <taxon>Autobranchia</taxon>
        <taxon>Heteroconchia</taxon>
        <taxon>Euheterodonta</taxon>
        <taxon>Imparidentia</taxon>
        <taxon>Neoheterodontei</taxon>
        <taxon>Myida</taxon>
        <taxon>Dreissenoidea</taxon>
        <taxon>Dreissenidae</taxon>
        <taxon>Dreissena</taxon>
    </lineage>
</organism>
<dbReference type="PANTHER" id="PTHR10827:SF85">
    <property type="entry name" value="CALCIUM-BINDING PROTEIN"/>
    <property type="match status" value="1"/>
</dbReference>
<feature type="transmembrane region" description="Helical" evidence="2">
    <location>
        <begin position="26"/>
        <end position="46"/>
    </location>
</feature>
<comment type="caution">
    <text evidence="4">The sequence shown here is derived from an EMBL/GenBank/DDBJ whole genome shotgun (WGS) entry which is preliminary data.</text>
</comment>
<dbReference type="SMART" id="SM00054">
    <property type="entry name" value="EFh"/>
    <property type="match status" value="1"/>
</dbReference>
<gene>
    <name evidence="4" type="ORF">DPMN_134084</name>
</gene>
<dbReference type="InterPro" id="IPR002048">
    <property type="entry name" value="EF_hand_dom"/>
</dbReference>
<keyword evidence="5" id="KW-1185">Reference proteome</keyword>
<dbReference type="Gene3D" id="1.10.238.10">
    <property type="entry name" value="EF-hand"/>
    <property type="match status" value="2"/>
</dbReference>
<protein>
    <recommendedName>
        <fullName evidence="3">EF-hand domain-containing protein</fullName>
    </recommendedName>
</protein>
<name>A0A9D4JAE3_DREPO</name>
<keyword evidence="2" id="KW-0472">Membrane</keyword>
<dbReference type="SUPFAM" id="SSF47473">
    <property type="entry name" value="EF-hand"/>
    <property type="match status" value="1"/>
</dbReference>
<dbReference type="Pfam" id="PF13202">
    <property type="entry name" value="EF-hand_5"/>
    <property type="match status" value="1"/>
</dbReference>
<sequence length="219" mass="25507">MKNEEQREVFFNCEYTRYVNMHSFNIYSAVVFAAACLAQLATTTSLHDIIRQPKYWNTLHKRQHAEATHEQMCFTIPHLQALKDQFATYIDTNRDERASKVEILDYLRKYNPNVTPDQVKEFIARRDQDGDGSVDFIPDYLMEVSSPDFDVKSAKEWFNLEDTNGDGFVSREELVDIATKVGMPKKEAERTVSGYYMSADRNGDDKLSWEEYQPLFLAK</sequence>
<dbReference type="PROSITE" id="PS00018">
    <property type="entry name" value="EF_HAND_1"/>
    <property type="match status" value="2"/>
</dbReference>
<reference evidence="4" key="2">
    <citation type="submission" date="2020-11" db="EMBL/GenBank/DDBJ databases">
        <authorList>
            <person name="McCartney M.A."/>
            <person name="Auch B."/>
            <person name="Kono T."/>
            <person name="Mallez S."/>
            <person name="Becker A."/>
            <person name="Gohl D.M."/>
            <person name="Silverstein K.A.T."/>
            <person name="Koren S."/>
            <person name="Bechman K.B."/>
            <person name="Herman A."/>
            <person name="Abrahante J.E."/>
            <person name="Garbe J."/>
        </authorList>
    </citation>
    <scope>NUCLEOTIDE SEQUENCE</scope>
    <source>
        <strain evidence="4">Duluth1</strain>
        <tissue evidence="4">Whole animal</tissue>
    </source>
</reference>
<keyword evidence="2" id="KW-0812">Transmembrane</keyword>
<dbReference type="AlphaFoldDB" id="A0A9D4JAE3"/>
<evidence type="ECO:0000256" key="2">
    <source>
        <dbReference type="SAM" id="Phobius"/>
    </source>
</evidence>
<dbReference type="PROSITE" id="PS50222">
    <property type="entry name" value="EF_HAND_2"/>
    <property type="match status" value="1"/>
</dbReference>
<feature type="domain" description="EF-hand" evidence="3">
    <location>
        <begin position="149"/>
        <end position="184"/>
    </location>
</feature>
<keyword evidence="1" id="KW-0106">Calcium</keyword>
<dbReference type="PANTHER" id="PTHR10827">
    <property type="entry name" value="RETICULOCALBIN"/>
    <property type="match status" value="1"/>
</dbReference>
<evidence type="ECO:0000259" key="3">
    <source>
        <dbReference type="PROSITE" id="PS50222"/>
    </source>
</evidence>
<dbReference type="GO" id="GO:0005509">
    <property type="term" value="F:calcium ion binding"/>
    <property type="evidence" value="ECO:0007669"/>
    <property type="project" value="InterPro"/>
</dbReference>
<keyword evidence="2" id="KW-1133">Transmembrane helix</keyword>
<dbReference type="EMBL" id="JAIWYP010000006">
    <property type="protein sequence ID" value="KAH3805776.1"/>
    <property type="molecule type" value="Genomic_DNA"/>
</dbReference>
<proteinExistence type="predicted"/>
<dbReference type="InterPro" id="IPR011992">
    <property type="entry name" value="EF-hand-dom_pair"/>
</dbReference>